<dbReference type="PANTHER" id="PTHR33050:SF7">
    <property type="entry name" value="RIBONUCLEASE H"/>
    <property type="match status" value="1"/>
</dbReference>
<accession>A0A9P1FIR8</accession>
<feature type="compositionally biased region" description="Pro residues" evidence="1">
    <location>
        <begin position="161"/>
        <end position="173"/>
    </location>
</feature>
<dbReference type="InterPro" id="IPR043502">
    <property type="entry name" value="DNA/RNA_pol_sf"/>
</dbReference>
<protein>
    <submittedName>
        <fullName evidence="4">Sodium/potassium/calcium exchanger 2</fullName>
    </submittedName>
</protein>
<evidence type="ECO:0000313" key="3">
    <source>
        <dbReference type="EMBL" id="CAL1128832.1"/>
    </source>
</evidence>
<dbReference type="EMBL" id="CAMXCT010000203">
    <property type="protein sequence ID" value="CAI3975457.1"/>
    <property type="molecule type" value="Genomic_DNA"/>
</dbReference>
<dbReference type="Proteomes" id="UP001152797">
    <property type="component" value="Unassembled WGS sequence"/>
</dbReference>
<feature type="region of interest" description="Disordered" evidence="1">
    <location>
        <begin position="151"/>
        <end position="176"/>
    </location>
</feature>
<evidence type="ECO:0000313" key="2">
    <source>
        <dbReference type="EMBL" id="CAI3975457.1"/>
    </source>
</evidence>
<feature type="compositionally biased region" description="Acidic residues" evidence="1">
    <location>
        <begin position="721"/>
        <end position="730"/>
    </location>
</feature>
<reference evidence="3" key="2">
    <citation type="submission" date="2024-04" db="EMBL/GenBank/DDBJ databases">
        <authorList>
            <person name="Chen Y."/>
            <person name="Shah S."/>
            <person name="Dougan E. K."/>
            <person name="Thang M."/>
            <person name="Chan C."/>
        </authorList>
    </citation>
    <scope>NUCLEOTIDE SEQUENCE [LARGE SCALE GENOMIC DNA]</scope>
</reference>
<reference evidence="2" key="1">
    <citation type="submission" date="2022-10" db="EMBL/GenBank/DDBJ databases">
        <authorList>
            <person name="Chen Y."/>
            <person name="Dougan E. K."/>
            <person name="Chan C."/>
            <person name="Rhodes N."/>
            <person name="Thang M."/>
        </authorList>
    </citation>
    <scope>NUCLEOTIDE SEQUENCE</scope>
</reference>
<feature type="region of interest" description="Disordered" evidence="1">
    <location>
        <begin position="867"/>
        <end position="930"/>
    </location>
</feature>
<proteinExistence type="predicted"/>
<keyword evidence="5" id="KW-1185">Reference proteome</keyword>
<dbReference type="EMBL" id="CAMXCT030000203">
    <property type="protein sequence ID" value="CAL4762769.1"/>
    <property type="molecule type" value="Genomic_DNA"/>
</dbReference>
<comment type="caution">
    <text evidence="2">The sequence shown here is derived from an EMBL/GenBank/DDBJ whole genome shotgun (WGS) entry which is preliminary data.</text>
</comment>
<dbReference type="InterPro" id="IPR052055">
    <property type="entry name" value="Hepadnavirus_pol/RT"/>
</dbReference>
<dbReference type="OrthoDB" id="447419at2759"/>
<organism evidence="2">
    <name type="scientific">Cladocopium goreaui</name>
    <dbReference type="NCBI Taxonomy" id="2562237"/>
    <lineage>
        <taxon>Eukaryota</taxon>
        <taxon>Sar</taxon>
        <taxon>Alveolata</taxon>
        <taxon>Dinophyceae</taxon>
        <taxon>Suessiales</taxon>
        <taxon>Symbiodiniaceae</taxon>
        <taxon>Cladocopium</taxon>
    </lineage>
</organism>
<evidence type="ECO:0000313" key="5">
    <source>
        <dbReference type="Proteomes" id="UP001152797"/>
    </source>
</evidence>
<feature type="compositionally biased region" description="Basic and acidic residues" evidence="1">
    <location>
        <begin position="699"/>
        <end position="710"/>
    </location>
</feature>
<evidence type="ECO:0000256" key="1">
    <source>
        <dbReference type="SAM" id="MobiDB-lite"/>
    </source>
</evidence>
<name>A0A9P1FIR8_9DINO</name>
<dbReference type="SUPFAM" id="SSF56672">
    <property type="entry name" value="DNA/RNA polymerases"/>
    <property type="match status" value="1"/>
</dbReference>
<feature type="compositionally biased region" description="Polar residues" evidence="1">
    <location>
        <begin position="878"/>
        <end position="908"/>
    </location>
</feature>
<sequence>MAVLNVRMRQTGEDVSRWHRADISLDPNQVFLDDSMETQFSHKFNCDLRLATDYATAPGCPDASIRHILARTSTLSESASDLDQILSQAGLAPALSAELITAGWTRATFGMSSPQLADLENHWADLFPDRELTFLEKAQMRVAWQACRDEQNSEEASLGNPPVPPVASTPTEPPSSWTETFALKLSSTVVTAMKAKFLSSYPSEILTQDTLPSLRLLSQVHYQLRKKEVKWIPRKYRLSQSRAEVTTGRGSKQPRLEGLSLHSLIYDEPPSIEVSNQSMGVNAVRSIFDLFNVAVALAEGAHLAHLKAYSLKFLGYLTQKYDPDTGLRTPSIMEAQAADKHLWFLIGELFVDKNWSLDQALHEMTYIRSDMAMLLQARPRMNKPAALPVKGSNRPLSKAILAQGGDVCSVDILLCQDYDLLNNWFKKNFVKDGYLSFLGTAIPIGGTLVEVRHRKVYSLEDVRQNKRLHVMPWDLKLKSPMSVSADALALPSWRSRMPPMPHFAGEVASEVESAMIEDSFTKVGLRAVSASDQRLWQDRLSWERKCACKKWCSLILMKLSAWAIGRTVAAGSGVQYACGGLMESVVDSLASRATATLHCRAGPLLKFAKYWRDRGVEFFPIQEDMVYQYIKAQTGWAPTVLQYSDGLQLGDLHIDAHETGAGVTGFLEMGGGWSMMPLSVGAAADWLRSLVKAESTSKDRLATHSCKDGESDADSSRGSASEEEGNPDEDEAVVSELVGHWAPPTTGTAEQRYARHSVCHLKRGAASYELKLFNESYANVAADIESQVKQTDESVSRKLAPAERAERLKLQQAKLSGLSFRGLALDQANIMEYENHDKLTELLLEVRMQAFAGVFNSAEFRHLLQPRMNQGRKRRSEVGQSSSTKLKLDATTQKQWDVASTAQDSQAALTEDSGMDDLSKTDSADGILQGGDADDASNSFNFETSPSGFQGTPIFIEACAGCGILSSVVQQRGFQVIPIDCPRNRHTPKCRLVVMDLTSPHSDQLLRRIVDDYQVAGVHIALPCGTCSKARGIPLPSGAPGPPPLRDMEHLHGLPNLTAVQQTKVDAANRLYKWADEFIRFLHSKNVPWTIENPSNSWLWELPEMSFAIAHGHFVHLHACAYGGERKKKTSFLCSEAEFMVLEKFCDGTHPHKEWGYDFDKGEFNTAKEAEYPKALREQYANVLERLVFGSNFQRATIDRPEKVRPQQQAKGRALPQIIPEFAALRTVTSKEMPPVNDKKVLSSSWHSIPAGSKLLRTEAKRGGINLFVFGLFRGMQDFVELAKQLWHPFDELRNLPDCMVQCIFRCLKNSPAEMTRRRIQTWRLWSSWERELRQKEIELHRSLHPKVAQVLAGKRLLLFEKLATSIGWPDKNLHCELKEGFKPTGYLPPSGVFKTEVRPAAFGKQELMQDSKFLRPLLLGKVKSSSGTDQYANELFDITVKEAMDKNWLEGPFDVTDIDNMFDCWLPVRRFAVFQRGKVRPIDDMKENKLNQSFSCGEKIDLQALDQLVWSLQVITRFCLHGGELDFVLSDGERLRAPVHQAWRSVDAKLTTTAFDLESAYKQLALHPSEYDCTVVTLRNPSSNKPACFLMRTLPFGSTASVLHFNRVARLIWRLGVELDLWWANYFDDFPCIAHGCQLASTKSSVECLFKLLGFRFAHDKLAPFAERSEMLGIILDTSKHGCVVIDNKDTRKAELAAEIRKILESGNMDVDTLPSVLGRVQFAEMRISGRQGKLALADIREWERSAKIQKQLALDPVSMEAFKTLLARVTSGKPQQLSADVPERPVIIFTDGAVETNESGNVEATIGGVLICDNTVQMFGNRVDDDVLKDWMTELNHPVGLTELYAVVVALGLWKDVIAGRRVICFCDNWTAIDVFVKSSSPIKWWRRLLLALEKIDENLNCLLWMARVASPSNVADPPSRGRWDQVEFMKPFVIRHPRCPITGKALERL</sequence>
<feature type="region of interest" description="Disordered" evidence="1">
    <location>
        <begin position="699"/>
        <end position="730"/>
    </location>
</feature>
<dbReference type="PANTHER" id="PTHR33050">
    <property type="entry name" value="REVERSE TRANSCRIPTASE DOMAIN-CONTAINING PROTEIN"/>
    <property type="match status" value="1"/>
</dbReference>
<gene>
    <name evidence="2" type="ORF">C1SCF055_LOCUS3768</name>
</gene>
<evidence type="ECO:0000313" key="4">
    <source>
        <dbReference type="EMBL" id="CAL4762769.1"/>
    </source>
</evidence>
<dbReference type="EMBL" id="CAMXCT020000203">
    <property type="protein sequence ID" value="CAL1128832.1"/>
    <property type="molecule type" value="Genomic_DNA"/>
</dbReference>